<proteinExistence type="predicted"/>
<comment type="caution">
    <text evidence="1">The sequence shown here is derived from an EMBL/GenBank/DDBJ whole genome shotgun (WGS) entry which is preliminary data.</text>
</comment>
<dbReference type="EMBL" id="BNDY01000021">
    <property type="protein sequence ID" value="GHI43627.1"/>
    <property type="molecule type" value="Genomic_DNA"/>
</dbReference>
<protein>
    <recommendedName>
        <fullName evidence="3">Lipoprotein</fullName>
    </recommendedName>
</protein>
<keyword evidence="2" id="KW-1185">Reference proteome</keyword>
<organism evidence="1 2">
    <name type="scientific">Streptomyces violascens</name>
    <dbReference type="NCBI Taxonomy" id="67381"/>
    <lineage>
        <taxon>Bacteria</taxon>
        <taxon>Bacillati</taxon>
        <taxon>Actinomycetota</taxon>
        <taxon>Actinomycetes</taxon>
        <taxon>Kitasatosporales</taxon>
        <taxon>Streptomycetaceae</taxon>
        <taxon>Streptomyces</taxon>
    </lineage>
</organism>
<reference evidence="1" key="1">
    <citation type="submission" date="2024-05" db="EMBL/GenBank/DDBJ databases">
        <title>Whole genome shotgun sequence of Streptomyces violascens NBRC 12920.</title>
        <authorList>
            <person name="Komaki H."/>
            <person name="Tamura T."/>
        </authorList>
    </citation>
    <scope>NUCLEOTIDE SEQUENCE</scope>
    <source>
        <strain evidence="1">NBRC 12920</strain>
    </source>
</reference>
<dbReference type="Proteomes" id="UP001050808">
    <property type="component" value="Unassembled WGS sequence"/>
</dbReference>
<gene>
    <name evidence="1" type="ORF">Sviol_80350</name>
</gene>
<accession>A0ABQ3R266</accession>
<sequence length="292" mass="31169">MAGCSSTPASSDKPGSNLVAAPVAPTSTPVLTSTAAVSLPIENYLLKNSEHAQMLYASKLLVKKCLARYGFDYAVDPAGQQALDPKGDGANMPRRYGIVDASFAARFGYHPSSDLTPRPLPSTPHMSEAEENVFLGDAPRADGSTPKVKEYKGQSVPAHGCAGEAQQKLGTGLQQRLAENINDASFHQSMANTRVTAVFKAWSGCMKQHGYQFDTPLDPLKAPISASPTTAEIEMATSDIACKQKTNLVGVWVAVETAMQNDLIGKNQEALTEMHRTAESTLKNSSKVISER</sequence>
<evidence type="ECO:0000313" key="2">
    <source>
        <dbReference type="Proteomes" id="UP001050808"/>
    </source>
</evidence>
<evidence type="ECO:0008006" key="3">
    <source>
        <dbReference type="Google" id="ProtNLM"/>
    </source>
</evidence>
<evidence type="ECO:0000313" key="1">
    <source>
        <dbReference type="EMBL" id="GHI43627.1"/>
    </source>
</evidence>
<name>A0ABQ3R266_9ACTN</name>